<accession>A0A292PMI9</accession>
<evidence type="ECO:0000256" key="3">
    <source>
        <dbReference type="SAM" id="MobiDB-lite"/>
    </source>
</evidence>
<dbReference type="SMART" id="SM00066">
    <property type="entry name" value="GAL4"/>
    <property type="match status" value="1"/>
</dbReference>
<dbReference type="Gene3D" id="4.10.240.10">
    <property type="entry name" value="Zn(2)-C6 fungal-type DNA-binding domain"/>
    <property type="match status" value="1"/>
</dbReference>
<dbReference type="GO" id="GO:0003677">
    <property type="term" value="F:DNA binding"/>
    <property type="evidence" value="ECO:0007669"/>
    <property type="project" value="InterPro"/>
</dbReference>
<feature type="region of interest" description="Disordered" evidence="3">
    <location>
        <begin position="109"/>
        <end position="156"/>
    </location>
</feature>
<feature type="compositionally biased region" description="Polar residues" evidence="3">
    <location>
        <begin position="41"/>
        <end position="51"/>
    </location>
</feature>
<evidence type="ECO:0000259" key="4">
    <source>
        <dbReference type="PROSITE" id="PS50048"/>
    </source>
</evidence>
<dbReference type="AlphaFoldDB" id="A0A292PMI9"/>
<feature type="compositionally biased region" description="Low complexity" evidence="3">
    <location>
        <begin position="763"/>
        <end position="791"/>
    </location>
</feature>
<dbReference type="CDD" id="cd12148">
    <property type="entry name" value="fungal_TF_MHR"/>
    <property type="match status" value="1"/>
</dbReference>
<dbReference type="PROSITE" id="PS50048">
    <property type="entry name" value="ZN2_CY6_FUNGAL_2"/>
    <property type="match status" value="1"/>
</dbReference>
<dbReference type="SMART" id="SM00906">
    <property type="entry name" value="Fungal_trans"/>
    <property type="match status" value="1"/>
</dbReference>
<dbReference type="InterPro" id="IPR007219">
    <property type="entry name" value="XnlR_reg_dom"/>
</dbReference>
<feature type="region of interest" description="Disordered" evidence="3">
    <location>
        <begin position="1"/>
        <end position="51"/>
    </location>
</feature>
<dbReference type="Pfam" id="PF04082">
    <property type="entry name" value="Fungal_trans"/>
    <property type="match status" value="1"/>
</dbReference>
<organism evidence="5 6">
    <name type="scientific">Tuber aestivum</name>
    <name type="common">summer truffle</name>
    <dbReference type="NCBI Taxonomy" id="59557"/>
    <lineage>
        <taxon>Eukaryota</taxon>
        <taxon>Fungi</taxon>
        <taxon>Dikarya</taxon>
        <taxon>Ascomycota</taxon>
        <taxon>Pezizomycotina</taxon>
        <taxon>Pezizomycetes</taxon>
        <taxon>Pezizales</taxon>
        <taxon>Tuberaceae</taxon>
        <taxon>Tuber</taxon>
    </lineage>
</organism>
<dbReference type="PROSITE" id="PS00463">
    <property type="entry name" value="ZN2_CY6_FUNGAL_1"/>
    <property type="match status" value="1"/>
</dbReference>
<keyword evidence="6" id="KW-1185">Reference proteome</keyword>
<dbReference type="CDD" id="cd00067">
    <property type="entry name" value="GAL4"/>
    <property type="match status" value="1"/>
</dbReference>
<keyword evidence="1" id="KW-0479">Metal-binding</keyword>
<sequence length="962" mass="106461">MALPGTTTTSAVPSPAISTTANMEPQPTAANNGSAAAGQKRSATVAGNANPSIFRPVKRRASKACQCCRARKVRCNVVEHGAPCTNCRLDEVECIITESRRRKKLWGTKVDNTGSASDTGADTTTRAEASASPSERKTGFCHKNGTRISGSPPARSIDLRSDKEGGGHVPHLICAFNPSVCSGKRKKKTHHPKPFSHFLVRADQAQGLRMVRDRRASYASSHESLPSLANSLSTHTSASSSHPRKLLTTSQACNELPAFIKPTPIKIPLDDLDYLAKKGALTLPEEPLRSELLRSHFDFVHPYMPLLNRKEFLRSVTSDDGSKGRISLLLFQAVMFAGSAFVDMESLRAAGYTTRKAARKAFFTKARVLYDFDHEQDRISLVQAILLMTYWYETPDDQKDTWHWMGVAISLSHTIGLHRDPASSNMDPDRKKLWKRIWWSCFMRDRLVALGMRRPTRIKSEDCDVPMLTLDDFSIDTGPDGDEEDSVFWSCGERQRKEMESRRRKELAILCIQKAKLCMVISRVLSAQYSVLNTNQGTLAADGNTRTTMMLLPKKLDPECCQVERCDEELAKWARELPEDAIYRPIGANAPVDEVLTLHRNLLHMCYYTTVSALHRPQVLPSAPAPWPARNTGAELQEISRRKVRQAASEITHLAGELIDLGLVKYLPTTGVTVMLPAVIIHLLDIKSSNELTRELSLEGFGICMQVMQGLRQSYSAADYATHFLEAAIKKAEIQFAGHKKFRVRRRARYRYYFDQPSPQKPTPTSSPHSTPFSGNAIAIPASAPPSNAALTPPPDIENTNMLDAISLDENELQLRLETFLQSPPSPKQDDHQPPTPHSLPQNSAATFTIGSNGMLRVREELLFPSEKSTSPTPFLSIPRATDEENGDLDALLNLDGQHNDPFFGHYDDAPLVDQKLFDGGISAFGLIGNPSSLPDEDISKIFDGADFDIDGVIQVLGTEIS</sequence>
<name>A0A292PMI9_9PEZI</name>
<gene>
    <name evidence="5" type="ORF">GSTUAT00007174001</name>
</gene>
<evidence type="ECO:0000256" key="1">
    <source>
        <dbReference type="ARBA" id="ARBA00022723"/>
    </source>
</evidence>
<evidence type="ECO:0000313" key="6">
    <source>
        <dbReference type="Proteomes" id="UP001412239"/>
    </source>
</evidence>
<dbReference type="EMBL" id="LN891115">
    <property type="protein sequence ID" value="CUS08759.1"/>
    <property type="molecule type" value="Genomic_DNA"/>
</dbReference>
<dbReference type="InterPro" id="IPR036864">
    <property type="entry name" value="Zn2-C6_fun-type_DNA-bd_sf"/>
</dbReference>
<dbReference type="GO" id="GO:0006351">
    <property type="term" value="P:DNA-templated transcription"/>
    <property type="evidence" value="ECO:0007669"/>
    <property type="project" value="InterPro"/>
</dbReference>
<dbReference type="InterPro" id="IPR052761">
    <property type="entry name" value="Fungal_Detox/Toxin_TFs"/>
</dbReference>
<dbReference type="SUPFAM" id="SSF57701">
    <property type="entry name" value="Zn2/Cys6 DNA-binding domain"/>
    <property type="match status" value="1"/>
</dbReference>
<evidence type="ECO:0000256" key="2">
    <source>
        <dbReference type="ARBA" id="ARBA00023242"/>
    </source>
</evidence>
<protein>
    <recommendedName>
        <fullName evidence="4">Zn(2)-C6 fungal-type domain-containing protein</fullName>
    </recommendedName>
</protein>
<dbReference type="PANTHER" id="PTHR47425:SF2">
    <property type="entry name" value="FARB-RELATED"/>
    <property type="match status" value="1"/>
</dbReference>
<feature type="compositionally biased region" description="Polar residues" evidence="3">
    <location>
        <begin position="110"/>
        <end position="133"/>
    </location>
</feature>
<keyword evidence="2" id="KW-0539">Nucleus</keyword>
<feature type="region of interest" description="Disordered" evidence="3">
    <location>
        <begin position="222"/>
        <end position="246"/>
    </location>
</feature>
<proteinExistence type="predicted"/>
<dbReference type="GO" id="GO:0000981">
    <property type="term" value="F:DNA-binding transcription factor activity, RNA polymerase II-specific"/>
    <property type="evidence" value="ECO:0007669"/>
    <property type="project" value="InterPro"/>
</dbReference>
<reference evidence="5" key="1">
    <citation type="submission" date="2015-10" db="EMBL/GenBank/DDBJ databases">
        <authorList>
            <person name="Regsiter A."/>
            <person name="william w."/>
        </authorList>
    </citation>
    <scope>NUCLEOTIDE SEQUENCE</scope>
    <source>
        <strain evidence="5">Montdore</strain>
    </source>
</reference>
<dbReference type="Pfam" id="PF00172">
    <property type="entry name" value="Zn_clus"/>
    <property type="match status" value="1"/>
</dbReference>
<feature type="region of interest" description="Disordered" evidence="3">
    <location>
        <begin position="754"/>
        <end position="800"/>
    </location>
</feature>
<dbReference type="PANTHER" id="PTHR47425">
    <property type="entry name" value="FARB-RELATED"/>
    <property type="match status" value="1"/>
</dbReference>
<feature type="compositionally biased region" description="Polar residues" evidence="3">
    <location>
        <begin position="1"/>
        <end position="34"/>
    </location>
</feature>
<evidence type="ECO:0000313" key="5">
    <source>
        <dbReference type="EMBL" id="CUS08759.1"/>
    </source>
</evidence>
<dbReference type="InterPro" id="IPR001138">
    <property type="entry name" value="Zn2Cys6_DnaBD"/>
</dbReference>
<feature type="region of interest" description="Disordered" evidence="3">
    <location>
        <begin position="822"/>
        <end position="844"/>
    </location>
</feature>
<feature type="compositionally biased region" description="Low complexity" evidence="3">
    <location>
        <begin position="227"/>
        <end position="241"/>
    </location>
</feature>
<feature type="domain" description="Zn(2)-C6 fungal-type" evidence="4">
    <location>
        <begin position="64"/>
        <end position="96"/>
    </location>
</feature>
<dbReference type="Proteomes" id="UP001412239">
    <property type="component" value="Unassembled WGS sequence"/>
</dbReference>
<dbReference type="GO" id="GO:0008270">
    <property type="term" value="F:zinc ion binding"/>
    <property type="evidence" value="ECO:0007669"/>
    <property type="project" value="InterPro"/>
</dbReference>